<feature type="domain" description="Helix-hairpin-helix DNA-binding motif class 1" evidence="1">
    <location>
        <begin position="26"/>
        <end position="45"/>
    </location>
</feature>
<accession>A0A9D1G3F7</accession>
<dbReference type="GO" id="GO:0006281">
    <property type="term" value="P:DNA repair"/>
    <property type="evidence" value="ECO:0007669"/>
    <property type="project" value="InterPro"/>
</dbReference>
<proteinExistence type="predicted"/>
<dbReference type="GO" id="GO:0003677">
    <property type="term" value="F:DNA binding"/>
    <property type="evidence" value="ECO:0007669"/>
    <property type="project" value="UniProtKB-KW"/>
</dbReference>
<evidence type="ECO:0000313" key="2">
    <source>
        <dbReference type="EMBL" id="HIS96548.1"/>
    </source>
</evidence>
<dbReference type="AlphaFoldDB" id="A0A9D1G3F7"/>
<keyword evidence="2" id="KW-0238">DNA-binding</keyword>
<feature type="domain" description="Helix-hairpin-helix DNA-binding motif class 1" evidence="1">
    <location>
        <begin position="56"/>
        <end position="75"/>
    </location>
</feature>
<dbReference type="Pfam" id="PF12836">
    <property type="entry name" value="HHH_3"/>
    <property type="match status" value="1"/>
</dbReference>
<gene>
    <name evidence="2" type="ORF">IAD42_01080</name>
</gene>
<dbReference type="SUPFAM" id="SSF47781">
    <property type="entry name" value="RuvA domain 2-like"/>
    <property type="match status" value="1"/>
</dbReference>
<dbReference type="EMBL" id="DVJS01000026">
    <property type="protein sequence ID" value="HIS96548.1"/>
    <property type="molecule type" value="Genomic_DNA"/>
</dbReference>
<reference evidence="2" key="2">
    <citation type="journal article" date="2021" name="PeerJ">
        <title>Extensive microbial diversity within the chicken gut microbiome revealed by metagenomics and culture.</title>
        <authorList>
            <person name="Gilroy R."/>
            <person name="Ravi A."/>
            <person name="Getino M."/>
            <person name="Pursley I."/>
            <person name="Horton D.L."/>
            <person name="Alikhan N.F."/>
            <person name="Baker D."/>
            <person name="Gharbi K."/>
            <person name="Hall N."/>
            <person name="Watson M."/>
            <person name="Adriaenssens E.M."/>
            <person name="Foster-Nyarko E."/>
            <person name="Jarju S."/>
            <person name="Secka A."/>
            <person name="Antonio M."/>
            <person name="Oren A."/>
            <person name="Chaudhuri R.R."/>
            <person name="La Ragione R."/>
            <person name="Hildebrand F."/>
            <person name="Pallen M.J."/>
        </authorList>
    </citation>
    <scope>NUCLEOTIDE SEQUENCE</scope>
    <source>
        <strain evidence="2">ChiHecec3B27-6122</strain>
    </source>
</reference>
<organism evidence="2 3">
    <name type="scientific">Candidatus Scatomorpha pullistercoris</name>
    <dbReference type="NCBI Taxonomy" id="2840929"/>
    <lineage>
        <taxon>Bacteria</taxon>
        <taxon>Bacillati</taxon>
        <taxon>Bacillota</taxon>
        <taxon>Clostridia</taxon>
        <taxon>Eubacteriales</taxon>
        <taxon>Candidatus Scatomorpha</taxon>
    </lineage>
</organism>
<dbReference type="SMART" id="SM00278">
    <property type="entry name" value="HhH1"/>
    <property type="match status" value="2"/>
</dbReference>
<comment type="caution">
    <text evidence="2">The sequence shown here is derived from an EMBL/GenBank/DDBJ whole genome shotgun (WGS) entry which is preliminary data.</text>
</comment>
<dbReference type="InterPro" id="IPR004509">
    <property type="entry name" value="Competence_ComEA_HhH"/>
</dbReference>
<protein>
    <submittedName>
        <fullName evidence="2">ComEA family DNA-binding protein</fullName>
    </submittedName>
</protein>
<dbReference type="InterPro" id="IPR051675">
    <property type="entry name" value="Endo/Exo/Phosphatase_dom_1"/>
</dbReference>
<dbReference type="Gene3D" id="1.10.150.320">
    <property type="entry name" value="Photosystem II 12 kDa extrinsic protein"/>
    <property type="match status" value="1"/>
</dbReference>
<reference evidence="2" key="1">
    <citation type="submission" date="2020-10" db="EMBL/GenBank/DDBJ databases">
        <authorList>
            <person name="Gilroy R."/>
        </authorList>
    </citation>
    <scope>NUCLEOTIDE SEQUENCE</scope>
    <source>
        <strain evidence="2">ChiHecec3B27-6122</strain>
    </source>
</reference>
<dbReference type="InterPro" id="IPR003583">
    <property type="entry name" value="Hlx-hairpin-Hlx_DNA-bd_motif"/>
</dbReference>
<evidence type="ECO:0000259" key="1">
    <source>
        <dbReference type="SMART" id="SM00278"/>
    </source>
</evidence>
<dbReference type="PANTHER" id="PTHR21180:SF32">
    <property type="entry name" value="ENDONUCLEASE_EXONUCLEASE_PHOSPHATASE FAMILY DOMAIN-CONTAINING PROTEIN 1"/>
    <property type="match status" value="1"/>
</dbReference>
<sequence>MRGGQEYVEAAGAQPRLVDINTADSSELQLLPGIGEAKAAAIIEYRQTYGYFSDVDALLEVPGIGESTLEGFRAYVCVDSQEEIP</sequence>
<name>A0A9D1G3F7_9FIRM</name>
<dbReference type="PANTHER" id="PTHR21180">
    <property type="entry name" value="ENDONUCLEASE/EXONUCLEASE/PHOSPHATASE FAMILY DOMAIN-CONTAINING PROTEIN 1"/>
    <property type="match status" value="1"/>
</dbReference>
<evidence type="ECO:0000313" key="3">
    <source>
        <dbReference type="Proteomes" id="UP000886876"/>
    </source>
</evidence>
<dbReference type="Proteomes" id="UP000886876">
    <property type="component" value="Unassembled WGS sequence"/>
</dbReference>
<dbReference type="GO" id="GO:0015627">
    <property type="term" value="C:type II protein secretion system complex"/>
    <property type="evidence" value="ECO:0007669"/>
    <property type="project" value="TreeGrafter"/>
</dbReference>
<dbReference type="InterPro" id="IPR010994">
    <property type="entry name" value="RuvA_2-like"/>
</dbReference>
<dbReference type="NCBIfam" id="TIGR00426">
    <property type="entry name" value="competence protein ComEA helix-hairpin-helix repeat region"/>
    <property type="match status" value="1"/>
</dbReference>
<dbReference type="GO" id="GO:0015628">
    <property type="term" value="P:protein secretion by the type II secretion system"/>
    <property type="evidence" value="ECO:0007669"/>
    <property type="project" value="TreeGrafter"/>
</dbReference>